<evidence type="ECO:0000259" key="1">
    <source>
        <dbReference type="Pfam" id="PF07746"/>
    </source>
</evidence>
<proteinExistence type="predicted"/>
<organism evidence="2 3">
    <name type="scientific">Pararhodobacter zhoushanensis</name>
    <dbReference type="NCBI Taxonomy" id="2479545"/>
    <lineage>
        <taxon>Bacteria</taxon>
        <taxon>Pseudomonadati</taxon>
        <taxon>Pseudomonadota</taxon>
        <taxon>Alphaproteobacteria</taxon>
        <taxon>Rhodobacterales</taxon>
        <taxon>Paracoccaceae</taxon>
        <taxon>Pararhodobacter</taxon>
    </lineage>
</organism>
<dbReference type="InterPro" id="IPR036622">
    <property type="entry name" value="LigA_sf"/>
</dbReference>
<dbReference type="Pfam" id="PF07746">
    <property type="entry name" value="LigA"/>
    <property type="match status" value="1"/>
</dbReference>
<gene>
    <name evidence="2" type="ORF">OKW52_08485</name>
</gene>
<reference evidence="2 3" key="1">
    <citation type="submission" date="2022-10" db="EMBL/GenBank/DDBJ databases">
        <title>Pararhodobacter sp. nov., isolated from marine algae.</title>
        <authorList>
            <person name="Choi B.J."/>
            <person name="Kim J.M."/>
            <person name="Lee J.K."/>
            <person name="Choi D.G."/>
            <person name="Jeon C.O."/>
        </authorList>
    </citation>
    <scope>NUCLEOTIDE SEQUENCE [LARGE SCALE GENOMIC DNA]</scope>
    <source>
        <strain evidence="2 3">ZQ420</strain>
    </source>
</reference>
<dbReference type="SUPFAM" id="SSF48076">
    <property type="entry name" value="LigA subunit of an aromatic-ring-opening dioxygenase LigAB"/>
    <property type="match status" value="1"/>
</dbReference>
<keyword evidence="3" id="KW-1185">Reference proteome</keyword>
<evidence type="ECO:0000313" key="3">
    <source>
        <dbReference type="Proteomes" id="UP001208938"/>
    </source>
</evidence>
<evidence type="ECO:0000313" key="2">
    <source>
        <dbReference type="EMBL" id="MCW1932294.1"/>
    </source>
</evidence>
<dbReference type="Gene3D" id="1.10.700.10">
    <property type="entry name" value="Dioxygenase LigAB, LigA subunit"/>
    <property type="match status" value="1"/>
</dbReference>
<accession>A0ABT3GXL7</accession>
<dbReference type="EMBL" id="JAPDFL010000001">
    <property type="protein sequence ID" value="MCW1932294.1"/>
    <property type="molecule type" value="Genomic_DNA"/>
</dbReference>
<name>A0ABT3GXL7_9RHOB</name>
<dbReference type="InterPro" id="IPR011986">
    <property type="entry name" value="Xdiol_dOase_LigA"/>
</dbReference>
<protein>
    <submittedName>
        <fullName evidence="2">Protocatechuate 3,4-dioxygenase</fullName>
    </submittedName>
</protein>
<comment type="caution">
    <text evidence="2">The sequence shown here is derived from an EMBL/GenBank/DDBJ whole genome shotgun (WGS) entry which is preliminary data.</text>
</comment>
<dbReference type="RefSeq" id="WP_264505311.1">
    <property type="nucleotide sequence ID" value="NZ_JAPDFL010000001.1"/>
</dbReference>
<dbReference type="Proteomes" id="UP001208938">
    <property type="component" value="Unassembled WGS sequence"/>
</dbReference>
<sequence>MSNSIPLTLDEPGTYVFTAEAALRGHKLTAFGLSLRRPDNRKIFLADEEAYMQKAGLTDAQIALVRARDWTGLIRAGGHLQSMLKVAATVGQDLWHIGAHNAGISREELIALCPRRLDITPEGGI</sequence>
<feature type="domain" description="Extradiol ring-cleavage dioxygenase LigAB LigA subunit" evidence="1">
    <location>
        <begin position="30"/>
        <end position="108"/>
    </location>
</feature>